<accession>A0A1M6L5V6</accession>
<evidence type="ECO:0000256" key="7">
    <source>
        <dbReference type="ARBA" id="ARBA00022989"/>
    </source>
</evidence>
<feature type="transmembrane region" description="Helical" evidence="10">
    <location>
        <begin position="174"/>
        <end position="194"/>
    </location>
</feature>
<feature type="transmembrane region" description="Helical" evidence="10">
    <location>
        <begin position="422"/>
        <end position="444"/>
    </location>
</feature>
<dbReference type="Proteomes" id="UP000183975">
    <property type="component" value="Unassembled WGS sequence"/>
</dbReference>
<organism evidence="11 12">
    <name type="scientific">Anaerotignum lactatifermentans DSM 14214</name>
    <dbReference type="NCBI Taxonomy" id="1121323"/>
    <lineage>
        <taxon>Bacteria</taxon>
        <taxon>Bacillati</taxon>
        <taxon>Bacillota</taxon>
        <taxon>Clostridia</taxon>
        <taxon>Lachnospirales</taxon>
        <taxon>Anaerotignaceae</taxon>
        <taxon>Anaerotignum</taxon>
    </lineage>
</organism>
<feature type="transmembrane region" description="Helical" evidence="10">
    <location>
        <begin position="275"/>
        <end position="294"/>
    </location>
</feature>
<dbReference type="InterPro" id="IPR048279">
    <property type="entry name" value="MdtK-like"/>
</dbReference>
<evidence type="ECO:0000256" key="10">
    <source>
        <dbReference type="SAM" id="Phobius"/>
    </source>
</evidence>
<protein>
    <recommendedName>
        <fullName evidence="3">Multidrug export protein MepA</fullName>
    </recommendedName>
</protein>
<dbReference type="AlphaFoldDB" id="A0A1M6L5V6"/>
<sequence length="462" mass="50459">MNPSGQDNVLGTANVKTLLRQLAIPAITAQVVNVLYNVVDRMYIGHIPDIGALALTGVGVCMPIIMLITAFAALVSMGSAPRASVLMGRGDNEEAHYTLGNSFIMLIIIALILTVFFRRFAEPLLMAFGASENTIGYAMDYMRIYTLGTIFVQFALGLNAFITAQGFAKISMATVVIGAIINIVLDPIFIFGFHMGVKGAALATIISQAVSAIWVLRFLTGKKTILKLQKKYFRLRGSVVGPCLLLGMSPFIMQATESAISVCFNSSLYRYGSDIAVGAMSILTSIMQFSMLPLQGFTQGAQPITGYNFGAGNADRVRQTFRLLLRYCLTYSLILWAICMAVPRLIPSMFTNNEELLSYTAWALRHYMALSGIFGIQIACQQTFIAIGNAKTSLFLAVYRKIILLIPLIYILPAILEQKDRAVFLAEPVADFIAVTTTAIMFAYQFKNAMKKLEAGKKPAEA</sequence>
<keyword evidence="8 10" id="KW-0472">Membrane</keyword>
<evidence type="ECO:0000256" key="3">
    <source>
        <dbReference type="ARBA" id="ARBA00022106"/>
    </source>
</evidence>
<feature type="transmembrane region" description="Helical" evidence="10">
    <location>
        <begin position="394"/>
        <end position="416"/>
    </location>
</feature>
<evidence type="ECO:0000256" key="9">
    <source>
        <dbReference type="ARBA" id="ARBA00023251"/>
    </source>
</evidence>
<dbReference type="EMBL" id="FRAH01000004">
    <property type="protein sequence ID" value="SHJ66628.1"/>
    <property type="molecule type" value="Genomic_DNA"/>
</dbReference>
<proteinExistence type="inferred from homology"/>
<dbReference type="OrthoDB" id="9811110at2"/>
<dbReference type="PANTHER" id="PTHR43823:SF3">
    <property type="entry name" value="MULTIDRUG EXPORT PROTEIN MEPA"/>
    <property type="match status" value="1"/>
</dbReference>
<dbReference type="GO" id="GO:0005886">
    <property type="term" value="C:plasma membrane"/>
    <property type="evidence" value="ECO:0007669"/>
    <property type="project" value="UniProtKB-SubCell"/>
</dbReference>
<comment type="similarity">
    <text evidence="2">Belongs to the multi antimicrobial extrusion (MATE) (TC 2.A.66.1) family. MepA subfamily.</text>
</comment>
<evidence type="ECO:0000256" key="6">
    <source>
        <dbReference type="ARBA" id="ARBA00022692"/>
    </source>
</evidence>
<gene>
    <name evidence="11" type="ORF">SAMN02745138_00287</name>
</gene>
<feature type="transmembrane region" description="Helical" evidence="10">
    <location>
        <begin position="232"/>
        <end position="255"/>
    </location>
</feature>
<evidence type="ECO:0000256" key="8">
    <source>
        <dbReference type="ARBA" id="ARBA00023136"/>
    </source>
</evidence>
<evidence type="ECO:0000256" key="2">
    <source>
        <dbReference type="ARBA" id="ARBA00008417"/>
    </source>
</evidence>
<dbReference type="GO" id="GO:0046677">
    <property type="term" value="P:response to antibiotic"/>
    <property type="evidence" value="ECO:0007669"/>
    <property type="project" value="UniProtKB-KW"/>
</dbReference>
<feature type="transmembrane region" description="Helical" evidence="10">
    <location>
        <begin position="324"/>
        <end position="346"/>
    </location>
</feature>
<dbReference type="GO" id="GO:0015297">
    <property type="term" value="F:antiporter activity"/>
    <property type="evidence" value="ECO:0007669"/>
    <property type="project" value="InterPro"/>
</dbReference>
<evidence type="ECO:0000313" key="12">
    <source>
        <dbReference type="Proteomes" id="UP000183975"/>
    </source>
</evidence>
<dbReference type="NCBIfam" id="TIGR00797">
    <property type="entry name" value="matE"/>
    <property type="match status" value="1"/>
</dbReference>
<dbReference type="InterPro" id="IPR002528">
    <property type="entry name" value="MATE_fam"/>
</dbReference>
<keyword evidence="4" id="KW-0813">Transport</keyword>
<keyword evidence="12" id="KW-1185">Reference proteome</keyword>
<evidence type="ECO:0000256" key="1">
    <source>
        <dbReference type="ARBA" id="ARBA00004651"/>
    </source>
</evidence>
<dbReference type="InterPro" id="IPR051327">
    <property type="entry name" value="MATE_MepA_subfamily"/>
</dbReference>
<evidence type="ECO:0000313" key="11">
    <source>
        <dbReference type="EMBL" id="SHJ66628.1"/>
    </source>
</evidence>
<name>A0A1M6L5V6_9FIRM</name>
<dbReference type="PIRSF" id="PIRSF006603">
    <property type="entry name" value="DinF"/>
    <property type="match status" value="1"/>
</dbReference>
<comment type="subcellular location">
    <subcellularLocation>
        <location evidence="1">Cell membrane</location>
        <topology evidence="1">Multi-pass membrane protein</topology>
    </subcellularLocation>
</comment>
<dbReference type="Pfam" id="PF01554">
    <property type="entry name" value="MatE"/>
    <property type="match status" value="2"/>
</dbReference>
<feature type="transmembrane region" description="Helical" evidence="10">
    <location>
        <begin position="200"/>
        <end position="220"/>
    </location>
</feature>
<reference evidence="11 12" key="1">
    <citation type="submission" date="2016-11" db="EMBL/GenBank/DDBJ databases">
        <authorList>
            <person name="Jaros S."/>
            <person name="Januszkiewicz K."/>
            <person name="Wedrychowicz H."/>
        </authorList>
    </citation>
    <scope>NUCLEOTIDE SEQUENCE [LARGE SCALE GENOMIC DNA]</scope>
    <source>
        <strain evidence="11 12">DSM 14214</strain>
    </source>
</reference>
<keyword evidence="9" id="KW-0046">Antibiotic resistance</keyword>
<keyword evidence="5" id="KW-1003">Cell membrane</keyword>
<keyword evidence="7 10" id="KW-1133">Transmembrane helix</keyword>
<evidence type="ECO:0000256" key="4">
    <source>
        <dbReference type="ARBA" id="ARBA00022448"/>
    </source>
</evidence>
<feature type="transmembrane region" description="Helical" evidence="10">
    <location>
        <begin position="141"/>
        <end position="162"/>
    </location>
</feature>
<dbReference type="CDD" id="cd13143">
    <property type="entry name" value="MATE_MepA_like"/>
    <property type="match status" value="1"/>
</dbReference>
<feature type="transmembrane region" description="Helical" evidence="10">
    <location>
        <begin position="366"/>
        <end position="387"/>
    </location>
</feature>
<dbReference type="PANTHER" id="PTHR43823">
    <property type="entry name" value="SPORULATION PROTEIN YKVU"/>
    <property type="match status" value="1"/>
</dbReference>
<dbReference type="GO" id="GO:0042910">
    <property type="term" value="F:xenobiotic transmembrane transporter activity"/>
    <property type="evidence" value="ECO:0007669"/>
    <property type="project" value="InterPro"/>
</dbReference>
<feature type="transmembrane region" description="Helical" evidence="10">
    <location>
        <begin position="50"/>
        <end position="76"/>
    </location>
</feature>
<evidence type="ECO:0000256" key="5">
    <source>
        <dbReference type="ARBA" id="ARBA00022475"/>
    </source>
</evidence>
<dbReference type="RefSeq" id="WP_072848336.1">
    <property type="nucleotide sequence ID" value="NZ_FRAH01000004.1"/>
</dbReference>
<feature type="transmembrane region" description="Helical" evidence="10">
    <location>
        <begin position="97"/>
        <end position="121"/>
    </location>
</feature>
<dbReference type="InterPro" id="IPR045070">
    <property type="entry name" value="MATE_MepA-like"/>
</dbReference>
<keyword evidence="6 10" id="KW-0812">Transmembrane</keyword>